<organism evidence="3 4">
    <name type="scientific">Bacteroides uniformis</name>
    <dbReference type="NCBI Taxonomy" id="820"/>
    <lineage>
        <taxon>Bacteria</taxon>
        <taxon>Pseudomonadati</taxon>
        <taxon>Bacteroidota</taxon>
        <taxon>Bacteroidia</taxon>
        <taxon>Bacteroidales</taxon>
        <taxon>Bacteroidaceae</taxon>
        <taxon>Bacteroides</taxon>
    </lineage>
</organism>
<dbReference type="InterPro" id="IPR007074">
    <property type="entry name" value="LicD/FKTN/FKRP_NTP_transf"/>
</dbReference>
<dbReference type="PANTHER" id="PTHR43404">
    <property type="entry name" value="LIPOPOLYSACCHARIDE CHOLINEPHOSPHOTRANSFERASE LICD"/>
    <property type="match status" value="1"/>
</dbReference>
<dbReference type="Proteomes" id="UP000260759">
    <property type="component" value="Unassembled WGS sequence"/>
</dbReference>
<evidence type="ECO:0000259" key="1">
    <source>
        <dbReference type="Pfam" id="PF04991"/>
    </source>
</evidence>
<dbReference type="PANTHER" id="PTHR43404:SF2">
    <property type="entry name" value="LIPOPOLYSACCHARIDE CHOLINEPHOSPHOTRANSFERASE LICD"/>
    <property type="match status" value="1"/>
</dbReference>
<gene>
    <name evidence="3" type="ORF">DXB37_14315</name>
    <name evidence="2" type="ORF">POZ22_00415</name>
</gene>
<reference evidence="2" key="2">
    <citation type="submission" date="2022-10" db="EMBL/GenBank/DDBJ databases">
        <title>Human gut microbiome strain richness.</title>
        <authorList>
            <person name="Chen-Liaw A."/>
        </authorList>
    </citation>
    <scope>NUCLEOTIDE SEQUENCE</scope>
    <source>
        <strain evidence="2">BSD2780061687st1_G10_BSD2780061687b_171204</strain>
    </source>
</reference>
<evidence type="ECO:0000313" key="4">
    <source>
        <dbReference type="Proteomes" id="UP000260759"/>
    </source>
</evidence>
<evidence type="ECO:0000313" key="3">
    <source>
        <dbReference type="EMBL" id="RGN92453.1"/>
    </source>
</evidence>
<dbReference type="AlphaFoldDB" id="A0A3E5EUJ6"/>
<dbReference type="GO" id="GO:0009100">
    <property type="term" value="P:glycoprotein metabolic process"/>
    <property type="evidence" value="ECO:0007669"/>
    <property type="project" value="UniProtKB-ARBA"/>
</dbReference>
<dbReference type="RefSeq" id="WP_098032231.1">
    <property type="nucleotide sequence ID" value="NZ_JAQNRS010000008.1"/>
</dbReference>
<comment type="caution">
    <text evidence="3">The sequence shown here is derived from an EMBL/GenBank/DDBJ whole genome shotgun (WGS) entry which is preliminary data.</text>
</comment>
<dbReference type="Pfam" id="PF04991">
    <property type="entry name" value="LicD"/>
    <property type="match status" value="1"/>
</dbReference>
<dbReference type="Proteomes" id="UP001214113">
    <property type="component" value="Unassembled WGS sequence"/>
</dbReference>
<reference evidence="3 4" key="1">
    <citation type="submission" date="2018-08" db="EMBL/GenBank/DDBJ databases">
        <title>A genome reference for cultivated species of the human gut microbiota.</title>
        <authorList>
            <person name="Zou Y."/>
            <person name="Xue W."/>
            <person name="Luo G."/>
        </authorList>
    </citation>
    <scope>NUCLEOTIDE SEQUENCE [LARGE SCALE GENOMIC DNA]</scope>
    <source>
        <strain evidence="3 4">OM03-4</strain>
    </source>
</reference>
<name>A0A3E5EUJ6_BACUN</name>
<dbReference type="EMBL" id="QSVA01000012">
    <property type="protein sequence ID" value="RGN92453.1"/>
    <property type="molecule type" value="Genomic_DNA"/>
</dbReference>
<proteinExistence type="predicted"/>
<dbReference type="EMBL" id="JAQNSB010000001">
    <property type="protein sequence ID" value="MDC1853256.1"/>
    <property type="molecule type" value="Genomic_DNA"/>
</dbReference>
<feature type="domain" description="LicD/FKTN/FKRP nucleotidyltransferase" evidence="1">
    <location>
        <begin position="43"/>
        <end position="253"/>
    </location>
</feature>
<evidence type="ECO:0000313" key="2">
    <source>
        <dbReference type="EMBL" id="MDC1853256.1"/>
    </source>
</evidence>
<accession>A0A3E5EUJ6</accession>
<sequence length="281" mass="33527">MELSKTEAIFRKEMHEKLENDFNEFVCYQKLVLDTLNAFHNVCIQSHIDYYLAYGTLLGAIRDKGQIPWDYDVDLWVKYEDVERLISALDENLPEDYYYVTRYKSKKHRHFMMRIAPKGYSSEVLHVDVFWLWGAPSSPIKLKRMKQLYNKCKVWGLWKLCPIKYLEWRQGKPQRLYARFKKEVMSFVPIWYVDGLQKKAVSLAENDTPFYIDEYGLLLEKKFFDSIDLVTLQNGMLLSVPVGYDNLLKQMYGNYNEYLNICERMKEFESSLCRIRELGKG</sequence>
<dbReference type="InterPro" id="IPR052942">
    <property type="entry name" value="LPS_cholinephosphotransferase"/>
</dbReference>
<protein>
    <submittedName>
        <fullName evidence="2">LicD family protein</fullName>
    </submittedName>
</protein>